<keyword evidence="1" id="KW-1133">Transmembrane helix</keyword>
<keyword evidence="3" id="KW-1185">Reference proteome</keyword>
<organism evidence="2 3">
    <name type="scientific">Burkholderia ambifaria (strain ATCC BAA-244 / DSM 16087 / CCUG 44356 / LMG 19182 / AMMD)</name>
    <name type="common">Burkholderia cepacia (strain AMMD)</name>
    <dbReference type="NCBI Taxonomy" id="339670"/>
    <lineage>
        <taxon>Bacteria</taxon>
        <taxon>Pseudomonadati</taxon>
        <taxon>Pseudomonadota</taxon>
        <taxon>Betaproteobacteria</taxon>
        <taxon>Burkholderiales</taxon>
        <taxon>Burkholderiaceae</taxon>
        <taxon>Burkholderia</taxon>
        <taxon>Burkholderia cepacia complex</taxon>
    </lineage>
</organism>
<evidence type="ECO:0000256" key="1">
    <source>
        <dbReference type="SAM" id="Phobius"/>
    </source>
</evidence>
<keyword evidence="1" id="KW-0812">Transmembrane</keyword>
<name>Q0BIZ0_BURCM</name>
<keyword evidence="1" id="KW-0472">Membrane</keyword>
<dbReference type="AlphaFoldDB" id="Q0BIZ0"/>
<dbReference type="Proteomes" id="UP000000662">
    <property type="component" value="Chromosome 1"/>
</dbReference>
<evidence type="ECO:0000313" key="3">
    <source>
        <dbReference type="Proteomes" id="UP000000662"/>
    </source>
</evidence>
<sequence length="135" mass="14462">MALCSLGEPTAMTSTAARQVVRIVLASVAVAAATLIAFLVIVGIARYEKDDGYCPGASVAELEAKILAFAKEQHVYPDDAEFVGKPRYHADTYGWWGFDLRAPDGNYVATIDCNGRVTGFGKIQKLPLVPATPTQ</sequence>
<protein>
    <submittedName>
        <fullName evidence="2">Uncharacterized protein</fullName>
    </submittedName>
</protein>
<evidence type="ECO:0000313" key="2">
    <source>
        <dbReference type="EMBL" id="ABI85883.1"/>
    </source>
</evidence>
<gene>
    <name evidence="2" type="ordered locus">Bamb_0323</name>
</gene>
<reference evidence="2" key="1">
    <citation type="submission" date="2009-01" db="EMBL/GenBank/DDBJ databases">
        <title>Complete sequence of Chromosome 1 of Burkholderia cepacia AMMD.</title>
        <authorList>
            <consortium name="US DOE Joint Genome Institute"/>
            <person name="Copeland A."/>
            <person name="Lucas S."/>
            <person name="Lapidus A."/>
            <person name="Barry K."/>
            <person name="Detter J.C."/>
            <person name="Glavina del Rio T."/>
            <person name="Hammon N."/>
            <person name="Israni S."/>
            <person name="Pitluck S."/>
            <person name="Bruce D."/>
            <person name="Chain P."/>
            <person name="Malfatti S."/>
            <person name="Shin M."/>
            <person name="Vergez L."/>
            <person name="Schmutz J."/>
            <person name="Larimer F."/>
            <person name="Land M."/>
            <person name="Hauser L."/>
            <person name="Kyrpides N."/>
            <person name="Kim E."/>
            <person name="Parke J."/>
            <person name="Coenye T."/>
            <person name="Konstantinidis K."/>
            <person name="Ramette A."/>
            <person name="Tiedje J."/>
            <person name="Richardson P."/>
        </authorList>
    </citation>
    <scope>NUCLEOTIDE SEQUENCE [LARGE SCALE GENOMIC DNA]</scope>
    <source>
        <strain evidence="2">AMMD</strain>
    </source>
</reference>
<dbReference type="EMBL" id="CP000440">
    <property type="protein sequence ID" value="ABI85883.1"/>
    <property type="molecule type" value="Genomic_DNA"/>
</dbReference>
<accession>Q0BIZ0</accession>
<proteinExistence type="predicted"/>
<feature type="transmembrane region" description="Helical" evidence="1">
    <location>
        <begin position="20"/>
        <end position="45"/>
    </location>
</feature>
<dbReference type="KEGG" id="bam:Bamb_0323"/>